<keyword evidence="2" id="KW-1185">Reference proteome</keyword>
<reference evidence="2" key="1">
    <citation type="journal article" date="2019" name="Int. J. Syst. Evol. Microbiol.">
        <title>The Global Catalogue of Microorganisms (GCM) 10K type strain sequencing project: providing services to taxonomists for standard genome sequencing and annotation.</title>
        <authorList>
            <consortium name="The Broad Institute Genomics Platform"/>
            <consortium name="The Broad Institute Genome Sequencing Center for Infectious Disease"/>
            <person name="Wu L."/>
            <person name="Ma J."/>
        </authorList>
    </citation>
    <scope>NUCLEOTIDE SEQUENCE [LARGE SCALE GENOMIC DNA]</scope>
    <source>
        <strain evidence="2">CCUG 36956</strain>
    </source>
</reference>
<gene>
    <name evidence="1" type="ORF">ACFP3H_19190</name>
</gene>
<name>A0ABW1JVN1_9NOCA</name>
<dbReference type="RefSeq" id="WP_378607965.1">
    <property type="nucleotide sequence ID" value="NZ_JBHSQN010000013.1"/>
</dbReference>
<proteinExistence type="predicted"/>
<dbReference type="Proteomes" id="UP001596223">
    <property type="component" value="Unassembled WGS sequence"/>
</dbReference>
<comment type="caution">
    <text evidence="1">The sequence shown here is derived from an EMBL/GenBank/DDBJ whole genome shotgun (WGS) entry which is preliminary data.</text>
</comment>
<evidence type="ECO:0000313" key="1">
    <source>
        <dbReference type="EMBL" id="MFC6013185.1"/>
    </source>
</evidence>
<evidence type="ECO:0000313" key="2">
    <source>
        <dbReference type="Proteomes" id="UP001596223"/>
    </source>
</evidence>
<organism evidence="1 2">
    <name type="scientific">Nocardia lasii</name>
    <dbReference type="NCBI Taxonomy" id="1616107"/>
    <lineage>
        <taxon>Bacteria</taxon>
        <taxon>Bacillati</taxon>
        <taxon>Actinomycetota</taxon>
        <taxon>Actinomycetes</taxon>
        <taxon>Mycobacteriales</taxon>
        <taxon>Nocardiaceae</taxon>
        <taxon>Nocardia</taxon>
    </lineage>
</organism>
<dbReference type="EMBL" id="JBHSQN010000013">
    <property type="protein sequence ID" value="MFC6013185.1"/>
    <property type="molecule type" value="Genomic_DNA"/>
</dbReference>
<sequence>MSGNNTRIDNGLADVIDFAARARCRSEARGLDPVAVAVTMLAETGTAPSWTDYSPDGWDDAA</sequence>
<protein>
    <submittedName>
        <fullName evidence="1">Uncharacterized protein</fullName>
    </submittedName>
</protein>
<accession>A0ABW1JVN1</accession>